<dbReference type="SUPFAM" id="SSF52540">
    <property type="entry name" value="P-loop containing nucleoside triphosphate hydrolases"/>
    <property type="match status" value="1"/>
</dbReference>
<gene>
    <name evidence="3" type="ORF">AS359_01815</name>
</gene>
<feature type="domain" description="Dynamin N-terminal" evidence="2">
    <location>
        <begin position="60"/>
        <end position="276"/>
    </location>
</feature>
<dbReference type="InterPro" id="IPR027417">
    <property type="entry name" value="P-loop_NTPase"/>
</dbReference>
<dbReference type="RefSeq" id="WP_058879687.1">
    <property type="nucleotide sequence ID" value="NZ_LPXH01000022.1"/>
</dbReference>
<keyword evidence="1" id="KW-0175">Coiled coil</keyword>
<feature type="coiled-coil region" evidence="1">
    <location>
        <begin position="609"/>
        <end position="636"/>
    </location>
</feature>
<dbReference type="Pfam" id="PF00350">
    <property type="entry name" value="Dynamin_N"/>
    <property type="match status" value="1"/>
</dbReference>
<dbReference type="Gene3D" id="3.40.50.300">
    <property type="entry name" value="P-loop containing nucleotide triphosphate hydrolases"/>
    <property type="match status" value="1"/>
</dbReference>
<evidence type="ECO:0000313" key="3">
    <source>
        <dbReference type="EMBL" id="KUF41581.1"/>
    </source>
</evidence>
<organism evidence="3 4">
    <name type="scientific">Comamonas kerstersii</name>
    <dbReference type="NCBI Taxonomy" id="225992"/>
    <lineage>
        <taxon>Bacteria</taxon>
        <taxon>Pseudomonadati</taxon>
        <taxon>Pseudomonadota</taxon>
        <taxon>Betaproteobacteria</taxon>
        <taxon>Burkholderiales</taxon>
        <taxon>Comamonadaceae</taxon>
        <taxon>Comamonas</taxon>
    </lineage>
</organism>
<dbReference type="STRING" id="225992.B5M06_02925"/>
<dbReference type="AlphaFoldDB" id="A0A0W7Z2C1"/>
<dbReference type="InterPro" id="IPR051943">
    <property type="entry name" value="TRAFAC_Dynamin-like_GTPase"/>
</dbReference>
<comment type="caution">
    <text evidence="3">The sequence shown here is derived from an EMBL/GenBank/DDBJ whole genome shotgun (WGS) entry which is preliminary data.</text>
</comment>
<dbReference type="PANTHER" id="PTHR43681">
    <property type="entry name" value="TRANSMEMBRANE GTPASE FZO"/>
    <property type="match status" value="1"/>
</dbReference>
<keyword evidence="4" id="KW-1185">Reference proteome</keyword>
<evidence type="ECO:0000256" key="1">
    <source>
        <dbReference type="SAM" id="Coils"/>
    </source>
</evidence>
<dbReference type="EMBL" id="LPXH01000022">
    <property type="protein sequence ID" value="KUF41581.1"/>
    <property type="molecule type" value="Genomic_DNA"/>
</dbReference>
<reference evidence="3 4" key="1">
    <citation type="submission" date="2015-12" db="EMBL/GenBank/DDBJ databases">
        <title>Complete genome sequence of a multi-drug resistant strain Acidovorax sp. 12322-1.</title>
        <authorList>
            <person name="Ming D."/>
            <person name="Wang M."/>
            <person name="Hu S."/>
            <person name="Zhou Y."/>
            <person name="Jiang T."/>
        </authorList>
    </citation>
    <scope>NUCLEOTIDE SEQUENCE [LARGE SCALE GENOMIC DNA]</scope>
    <source>
        <strain evidence="3 4">12322-1</strain>
    </source>
</reference>
<sequence length="655" mass="73356">MGPSPSFSEQFDRLSHWRKSFAAQMASFREWLAAHELLDAAVQEQLQRLENLLRGDKVSVAFVAEFSRGKSELINAVFFSHYGRRIMPASPGRTTMCPTELSYDTGLQPCLRLLPIETRAQPYSLAEWRERPSTWVQLPLDVDDADQLAQTMAHVAQVRKVPVDEARQLGFWSDEDGVENPLVDAQGLVEIPKWRHALINMAHPLLRQGLVIVDTPGLNAVGMEPELTVNLIAQAHAVVFVLAADTGVTKSDLAIWKGLLQPCHREGDAHLVVLNKIDTLWGSLDSGTEVKELLNRQRRQSAQILDIDPARIVPLSAQKGLVAKIESNTALLQKSGLPLFEDLLAQGILAHRQSILRSVVGEGMAHLQQQVLRSILIRRRDLDEQMLELRSLRGKNTSMIGRMRQRIEQEQQAFENSTAKILALRTVHLKLMNQAFHLLGATSLRKELEQLSGALEHSGLKVGVRKVYASTFERLRDLGAQVRAAAAEVQTMLAAMFRELNAEFGFSLQPPGDLQLHDFERELAQIEESYLQYLSFGNTLKLANPMFGQRMLKALGMRLRAVFESAANDLDLWSKSATAQLDAQLKERKRSFARRMEAVDRIHEAASGLAQRIAEIESAEQQLDQLEQRLAQWAQQLLQVPQAQALESAVVPEAV</sequence>
<name>A0A0W7Z2C1_9BURK</name>
<protein>
    <submittedName>
        <fullName evidence="3">Dynamin family protein</fullName>
    </submittedName>
</protein>
<evidence type="ECO:0000313" key="4">
    <source>
        <dbReference type="Proteomes" id="UP000053300"/>
    </source>
</evidence>
<proteinExistence type="predicted"/>
<dbReference type="Proteomes" id="UP000053300">
    <property type="component" value="Unassembled WGS sequence"/>
</dbReference>
<accession>A0A0W7Z2C1</accession>
<dbReference type="PANTHER" id="PTHR43681:SF1">
    <property type="entry name" value="SARCALUMENIN"/>
    <property type="match status" value="1"/>
</dbReference>
<dbReference type="InterPro" id="IPR045063">
    <property type="entry name" value="Dynamin_N"/>
</dbReference>
<evidence type="ECO:0000259" key="2">
    <source>
        <dbReference type="Pfam" id="PF00350"/>
    </source>
</evidence>